<dbReference type="EMBL" id="JMQA01000029">
    <property type="protein sequence ID" value="KFN08332.1"/>
    <property type="molecule type" value="Genomic_DNA"/>
</dbReference>
<reference evidence="2 3" key="1">
    <citation type="submission" date="2014-04" db="EMBL/GenBank/DDBJ databases">
        <authorList>
            <person name="Bishop-Lilly K.A."/>
            <person name="Broomall S.M."/>
            <person name="Chain P.S."/>
            <person name="Chertkov O."/>
            <person name="Coyne S.R."/>
            <person name="Daligault H.E."/>
            <person name="Davenport K.W."/>
            <person name="Erkkila T."/>
            <person name="Frey K.G."/>
            <person name="Gibbons H.S."/>
            <person name="Gu W."/>
            <person name="Jaissle J."/>
            <person name="Johnson S.L."/>
            <person name="Koroleva G.I."/>
            <person name="Ladner J.T."/>
            <person name="Lo C.-C."/>
            <person name="Minogue T.D."/>
            <person name="Munk C."/>
            <person name="Palacios G.F."/>
            <person name="Redden C.L."/>
            <person name="Rosenzweig C.N."/>
            <person name="Scholz M.B."/>
            <person name="Teshima H."/>
            <person name="Xu Y."/>
        </authorList>
    </citation>
    <scope>NUCLEOTIDE SEQUENCE [LARGE SCALE GENOMIC DNA]</scope>
    <source>
        <strain evidence="2 3">8244</strain>
    </source>
</reference>
<dbReference type="GeneID" id="77007513"/>
<evidence type="ECO:0000313" key="3">
    <source>
        <dbReference type="Proteomes" id="UP000029278"/>
    </source>
</evidence>
<accession>A0A090ZCF7</accession>
<dbReference type="Proteomes" id="UP000029278">
    <property type="component" value="Unassembled WGS sequence"/>
</dbReference>
<proteinExistence type="predicted"/>
<keyword evidence="1" id="KW-0472">Membrane</keyword>
<gene>
    <name evidence="2" type="ORF">DJ90_1609</name>
</gene>
<sequence>MKTEILTSIIGIGGTILGFILSEVSSYFKRKKDETERYLMANYTQRQSVYAIIYKALIQYQSYFRKFVEYGNEFVEHEDTQNFGPLTELEKFNQIFEENEIWLHNKTIEELKEVLSISSSAINVALFVTGEEDIWLSQVEKISNSIINKIEEVKHHIKSITGMNLIDNYQSKLNSSG</sequence>
<keyword evidence="3" id="KW-1185">Reference proteome</keyword>
<dbReference type="AlphaFoldDB" id="A0A090ZCF7"/>
<organism evidence="2 3">
    <name type="scientific">Paenibacillus macerans</name>
    <name type="common">Bacillus macerans</name>
    <dbReference type="NCBI Taxonomy" id="44252"/>
    <lineage>
        <taxon>Bacteria</taxon>
        <taxon>Bacillati</taxon>
        <taxon>Bacillota</taxon>
        <taxon>Bacilli</taxon>
        <taxon>Bacillales</taxon>
        <taxon>Paenibacillaceae</taxon>
        <taxon>Paenibacillus</taxon>
    </lineage>
</organism>
<feature type="transmembrane region" description="Helical" evidence="1">
    <location>
        <begin position="6"/>
        <end position="28"/>
    </location>
</feature>
<evidence type="ECO:0000313" key="2">
    <source>
        <dbReference type="EMBL" id="KFN08332.1"/>
    </source>
</evidence>
<evidence type="ECO:0000256" key="1">
    <source>
        <dbReference type="SAM" id="Phobius"/>
    </source>
</evidence>
<dbReference type="HOGENOM" id="CLU_1516458_0_0_9"/>
<dbReference type="STRING" id="44252.DJ90_1609"/>
<keyword evidence="1" id="KW-1133">Transmembrane helix</keyword>
<name>A0A090ZCF7_PAEMA</name>
<protein>
    <submittedName>
        <fullName evidence="2">Uncharacterized protein</fullName>
    </submittedName>
</protein>
<comment type="caution">
    <text evidence="2">The sequence shown here is derived from an EMBL/GenBank/DDBJ whole genome shotgun (WGS) entry which is preliminary data.</text>
</comment>
<dbReference type="RefSeq" id="WP_036623378.1">
    <property type="nucleotide sequence ID" value="NZ_BOSD01000021.1"/>
</dbReference>
<keyword evidence="1" id="KW-0812">Transmembrane</keyword>